<sequence length="951" mass="105231">MADFLTAVSTKKVKDAEPLIQDIKSPRIREDAVSIDSAESALGALKNQPSQETINNVLRYLTTDGFSLILPEPLNASIAHQLVNDTIPNYWRTLRSTAEANRLAKILRNPTCLGHIITRFRSLIADSRQIKALGDARNTTEHISDTLELVESILHGEQTSHLVLQGVLTFSKNAVQIKLIWREYLAQAVSGRILSIAAEAEDVLRKSETSKVASWIADGNRYSAWLGQNIAVLVGQKGQGEEYHEAVVELCSKALGLGYTDRIVGSLLPVLLDNGCIERLADLISCMKTFEQRKYMNAIIAFVVKQYFSTDIVSKNDASIASSKSISGAAGLIYTLARDNDVLKDHLVSSLTRSAIPALDDSLSARRSVIAALTKDDEKLHTLLESSIKLFGDSVYVKHTPVLQQEALAQTLALCSGYVQRSQPMFLTMMAKSTYHVNGMSNRIGAASTRARFLGIAVGSAISKMVDKPELQLKFELEGAETEEAKWYERLTQVDDKVGKVADLKTQDKSVASMKRVQPKPKPAFKPSKAPTITEIQGPRVVEILTDSEDEDADLMVYEKLDSDPEDDTDDPTAINRNKPTAPVYIRDLIAGLRDQENYDRHELCLATAAPLIRRKANFGTEVTDHLEELANLLTGLQDNSELESFAQQRQQALIAVLLARPAQMAQWFARSFFSGDYSLTQRIAMLTTLGLGARELAGMKDSSTDDLIPAKPAFPSKQLPPHLHKIYAENNNATSVAKISSSMAREMLSPIASQAADQLSGPNILKVRTFSSRMEVEKKRHKPIPNALAQIVADNFFFPLTGRWWLQIRASNDSIYSSTHLLPPFLQTLSILLNASGPNTLALPQMTREYWDLLLSVRGLASKDKNILNAVLFGFLMLLETNENKESLATEQGKELMETQAWVKMVFESLGAGSEEDERVRVLAAGVVVRCQEVVEKYQRRMAGVLMDYQ</sequence>
<dbReference type="AlphaFoldDB" id="A0A6A5SWD7"/>
<dbReference type="GO" id="GO:0051879">
    <property type="term" value="F:Hsp90 protein binding"/>
    <property type="evidence" value="ECO:0007669"/>
    <property type="project" value="TreeGrafter"/>
</dbReference>
<keyword evidence="5" id="KW-1185">Reference proteome</keyword>
<reference evidence="4" key="1">
    <citation type="journal article" date="2020" name="Stud. Mycol.">
        <title>101 Dothideomycetes genomes: a test case for predicting lifestyles and emergence of pathogens.</title>
        <authorList>
            <person name="Haridas S."/>
            <person name="Albert R."/>
            <person name="Binder M."/>
            <person name="Bloem J."/>
            <person name="Labutti K."/>
            <person name="Salamov A."/>
            <person name="Andreopoulos B."/>
            <person name="Baker S."/>
            <person name="Barry K."/>
            <person name="Bills G."/>
            <person name="Bluhm B."/>
            <person name="Cannon C."/>
            <person name="Castanera R."/>
            <person name="Culley D."/>
            <person name="Daum C."/>
            <person name="Ezra D."/>
            <person name="Gonzalez J."/>
            <person name="Henrissat B."/>
            <person name="Kuo A."/>
            <person name="Liang C."/>
            <person name="Lipzen A."/>
            <person name="Lutzoni F."/>
            <person name="Magnuson J."/>
            <person name="Mondo S."/>
            <person name="Nolan M."/>
            <person name="Ohm R."/>
            <person name="Pangilinan J."/>
            <person name="Park H.-J."/>
            <person name="Ramirez L."/>
            <person name="Alfaro M."/>
            <person name="Sun H."/>
            <person name="Tritt A."/>
            <person name="Yoshinaga Y."/>
            <person name="Zwiers L.-H."/>
            <person name="Turgeon B."/>
            <person name="Goodwin S."/>
            <person name="Spatafora J."/>
            <person name="Crous P."/>
            <person name="Grigoriev I."/>
        </authorList>
    </citation>
    <scope>NUCLEOTIDE SEQUENCE</scope>
    <source>
        <strain evidence="4">CBS 161.51</strain>
    </source>
</reference>
<evidence type="ECO:0000313" key="4">
    <source>
        <dbReference type="EMBL" id="KAF1944138.1"/>
    </source>
</evidence>
<evidence type="ECO:0000313" key="5">
    <source>
        <dbReference type="Proteomes" id="UP000800038"/>
    </source>
</evidence>
<dbReference type="Pfam" id="PF10193">
    <property type="entry name" value="Telomere_reg-2"/>
    <property type="match status" value="1"/>
</dbReference>
<dbReference type="InterPro" id="IPR019337">
    <property type="entry name" value="Telomere_length_regulation_dom"/>
</dbReference>
<dbReference type="Proteomes" id="UP000800038">
    <property type="component" value="Unassembled WGS sequence"/>
</dbReference>
<dbReference type="GO" id="GO:0042162">
    <property type="term" value="F:telomeric DNA binding"/>
    <property type="evidence" value="ECO:0007669"/>
    <property type="project" value="TreeGrafter"/>
</dbReference>
<gene>
    <name evidence="4" type="ORF">EJ02DRAFT_452746</name>
</gene>
<dbReference type="InterPro" id="IPR051970">
    <property type="entry name" value="TEL2_Regulation"/>
</dbReference>
<dbReference type="Gene3D" id="1.25.40.720">
    <property type="entry name" value="Telomere length regulation protein 2, C-terminal domain"/>
    <property type="match status" value="2"/>
</dbReference>
<dbReference type="OrthoDB" id="10258062at2759"/>
<evidence type="ECO:0000259" key="3">
    <source>
        <dbReference type="Pfam" id="PF10193"/>
    </source>
</evidence>
<organism evidence="4 5">
    <name type="scientific">Clathrospora elynae</name>
    <dbReference type="NCBI Taxonomy" id="706981"/>
    <lineage>
        <taxon>Eukaryota</taxon>
        <taxon>Fungi</taxon>
        <taxon>Dikarya</taxon>
        <taxon>Ascomycota</taxon>
        <taxon>Pezizomycotina</taxon>
        <taxon>Dothideomycetes</taxon>
        <taxon>Pleosporomycetidae</taxon>
        <taxon>Pleosporales</taxon>
        <taxon>Diademaceae</taxon>
        <taxon>Clathrospora</taxon>
    </lineage>
</organism>
<protein>
    <recommendedName>
        <fullName evidence="3">Telomere length regulation protein conserved domain-containing protein</fullName>
    </recommendedName>
</protein>
<dbReference type="FunFam" id="1.25.40.720:FF:000004">
    <property type="entry name" value="WGS project CABT00000000 data, contig 2.6"/>
    <property type="match status" value="1"/>
</dbReference>
<dbReference type="PANTHER" id="PTHR15830">
    <property type="entry name" value="TELOMERE LENGTH REGULATION PROTEIN TEL2 FAMILY MEMBER"/>
    <property type="match status" value="1"/>
</dbReference>
<proteinExistence type="inferred from homology"/>
<feature type="region of interest" description="Disordered" evidence="2">
    <location>
        <begin position="511"/>
        <end position="530"/>
    </location>
</feature>
<accession>A0A6A5SWD7</accession>
<name>A0A6A5SWD7_9PLEO</name>
<dbReference type="PANTHER" id="PTHR15830:SF10">
    <property type="entry name" value="TELOMERE LENGTH REGULATION PROTEIN TEL2 HOMOLOG"/>
    <property type="match status" value="1"/>
</dbReference>
<evidence type="ECO:0000256" key="1">
    <source>
        <dbReference type="ARBA" id="ARBA00006133"/>
    </source>
</evidence>
<evidence type="ECO:0000256" key="2">
    <source>
        <dbReference type="SAM" id="MobiDB-lite"/>
    </source>
</evidence>
<dbReference type="InterPro" id="IPR038528">
    <property type="entry name" value="TEL2_C_sf"/>
</dbReference>
<dbReference type="GO" id="GO:0005829">
    <property type="term" value="C:cytosol"/>
    <property type="evidence" value="ECO:0007669"/>
    <property type="project" value="TreeGrafter"/>
</dbReference>
<dbReference type="FunFam" id="1.25.40.720:FF:000007">
    <property type="entry name" value="WGS project CABT00000000 data, contig 2.6"/>
    <property type="match status" value="1"/>
</dbReference>
<feature type="domain" description="Telomere length regulation protein conserved" evidence="3">
    <location>
        <begin position="583"/>
        <end position="694"/>
    </location>
</feature>
<dbReference type="GO" id="GO:0051083">
    <property type="term" value="P:'de novo' cotranslational protein folding"/>
    <property type="evidence" value="ECO:0007669"/>
    <property type="project" value="TreeGrafter"/>
</dbReference>
<comment type="similarity">
    <text evidence="1">Belongs to the TEL2 family.</text>
</comment>
<dbReference type="EMBL" id="ML976019">
    <property type="protein sequence ID" value="KAF1944138.1"/>
    <property type="molecule type" value="Genomic_DNA"/>
</dbReference>